<comment type="caution">
    <text evidence="3">The sequence shown here is derived from an EMBL/GenBank/DDBJ whole genome shotgun (WGS) entry which is preliminary data.</text>
</comment>
<protein>
    <submittedName>
        <fullName evidence="3">Uncharacterized protein</fullName>
    </submittedName>
</protein>
<dbReference type="Proteomes" id="UP001303160">
    <property type="component" value="Unassembled WGS sequence"/>
</dbReference>
<sequence>MQPGYHRRKSSMGKLSQAAFSSCSCHHHVFSNRSLKDLIFLLLFYPCCIWLATSLRSTSHPRHSFSVSIMYHRLRLMTALDSPPSPTTPKGISTALQTMHEEPESIHSGHRSPMSATAPTPFVEGRRRRRSSTFSGYSWSEAGRDLHDEILYPGPSIHQDEASWWTTLPIAFAILPATAGLLFKNGSSFMTDVILLGLAVVFLHWSVTAPWKWYHASQQVREEEESVVEAAFQDDSDTACESPTLNQTTSQDTDEKQAQHAAQQGRKLDHRAEVASQALTQLRWLEAIALLTCFITPALATYLLHRIRDLLSRDSEGLVSNFNLTIFLLGAEIAPLSHIIKLVQAKTLHLQRIVRDNSNPYRQEKVTITQWRELIARIDELETRGLTTAAAQSPDVVVDNTRQVHASLVREVRNQIQPEIDALNRAVRRYEKKARVLSVQTEVRLKELGQRVDDAISLSAVVAGRKGSGGEWDLVGWAVEGVMWVLMLPVRWVVRGLARGLGWLRWVMGMGEMKEEEVTGGKKKGVHKEKGLQRGRSGSGSGSGGGKGYLGRRR</sequence>
<feature type="transmembrane region" description="Helical" evidence="2">
    <location>
        <begin position="284"/>
        <end position="304"/>
    </location>
</feature>
<keyword evidence="2" id="KW-0812">Transmembrane</keyword>
<keyword evidence="2" id="KW-1133">Transmembrane helix</keyword>
<feature type="region of interest" description="Disordered" evidence="1">
    <location>
        <begin position="515"/>
        <end position="554"/>
    </location>
</feature>
<gene>
    <name evidence="3" type="ORF">QBC40DRAFT_333526</name>
</gene>
<reference evidence="3" key="1">
    <citation type="journal article" date="2023" name="Mol. Phylogenet. Evol.">
        <title>Genome-scale phylogeny and comparative genomics of the fungal order Sordariales.</title>
        <authorList>
            <person name="Hensen N."/>
            <person name="Bonometti L."/>
            <person name="Westerberg I."/>
            <person name="Brannstrom I.O."/>
            <person name="Guillou S."/>
            <person name="Cros-Aarteil S."/>
            <person name="Calhoun S."/>
            <person name="Haridas S."/>
            <person name="Kuo A."/>
            <person name="Mondo S."/>
            <person name="Pangilinan J."/>
            <person name="Riley R."/>
            <person name="LaButti K."/>
            <person name="Andreopoulos B."/>
            <person name="Lipzen A."/>
            <person name="Chen C."/>
            <person name="Yan M."/>
            <person name="Daum C."/>
            <person name="Ng V."/>
            <person name="Clum A."/>
            <person name="Steindorff A."/>
            <person name="Ohm R.A."/>
            <person name="Martin F."/>
            <person name="Silar P."/>
            <person name="Natvig D.O."/>
            <person name="Lalanne C."/>
            <person name="Gautier V."/>
            <person name="Ament-Velasquez S.L."/>
            <person name="Kruys A."/>
            <person name="Hutchinson M.I."/>
            <person name="Powell A.J."/>
            <person name="Barry K."/>
            <person name="Miller A.N."/>
            <person name="Grigoriev I.V."/>
            <person name="Debuchy R."/>
            <person name="Gladieux P."/>
            <person name="Hiltunen Thoren M."/>
            <person name="Johannesson H."/>
        </authorList>
    </citation>
    <scope>NUCLEOTIDE SEQUENCE</scope>
    <source>
        <strain evidence="3">CBS 315.58</strain>
    </source>
</reference>
<feature type="transmembrane region" description="Helical" evidence="2">
    <location>
        <begin position="189"/>
        <end position="207"/>
    </location>
</feature>
<evidence type="ECO:0000313" key="4">
    <source>
        <dbReference type="Proteomes" id="UP001303160"/>
    </source>
</evidence>
<evidence type="ECO:0000256" key="1">
    <source>
        <dbReference type="SAM" id="MobiDB-lite"/>
    </source>
</evidence>
<evidence type="ECO:0000313" key="3">
    <source>
        <dbReference type="EMBL" id="KAK4197440.1"/>
    </source>
</evidence>
<proteinExistence type="predicted"/>
<keyword evidence="4" id="KW-1185">Reference proteome</keyword>
<reference evidence="3" key="2">
    <citation type="submission" date="2023-05" db="EMBL/GenBank/DDBJ databases">
        <authorList>
            <consortium name="Lawrence Berkeley National Laboratory"/>
            <person name="Steindorff A."/>
            <person name="Hensen N."/>
            <person name="Bonometti L."/>
            <person name="Westerberg I."/>
            <person name="Brannstrom I.O."/>
            <person name="Guillou S."/>
            <person name="Cros-Aarteil S."/>
            <person name="Calhoun S."/>
            <person name="Haridas S."/>
            <person name="Kuo A."/>
            <person name="Mondo S."/>
            <person name="Pangilinan J."/>
            <person name="Riley R."/>
            <person name="Labutti K."/>
            <person name="Andreopoulos B."/>
            <person name="Lipzen A."/>
            <person name="Chen C."/>
            <person name="Yanf M."/>
            <person name="Daum C."/>
            <person name="Ng V."/>
            <person name="Clum A."/>
            <person name="Ohm R."/>
            <person name="Martin F."/>
            <person name="Silar P."/>
            <person name="Natvig D."/>
            <person name="Lalanne C."/>
            <person name="Gautier V."/>
            <person name="Ament-Velasquez S.L."/>
            <person name="Kruys A."/>
            <person name="Hutchinson M.I."/>
            <person name="Powell A.J."/>
            <person name="Barry K."/>
            <person name="Miller A.N."/>
            <person name="Grigoriev I.V."/>
            <person name="Debuchy R."/>
            <person name="Gladieux P."/>
            <person name="Thoren M.H."/>
            <person name="Johannesson H."/>
        </authorList>
    </citation>
    <scope>NUCLEOTIDE SEQUENCE</scope>
    <source>
        <strain evidence="3">CBS 315.58</strain>
    </source>
</reference>
<organism evidence="3 4">
    <name type="scientific">Triangularia verruculosa</name>
    <dbReference type="NCBI Taxonomy" id="2587418"/>
    <lineage>
        <taxon>Eukaryota</taxon>
        <taxon>Fungi</taxon>
        <taxon>Dikarya</taxon>
        <taxon>Ascomycota</taxon>
        <taxon>Pezizomycotina</taxon>
        <taxon>Sordariomycetes</taxon>
        <taxon>Sordariomycetidae</taxon>
        <taxon>Sordariales</taxon>
        <taxon>Podosporaceae</taxon>
        <taxon>Triangularia</taxon>
    </lineage>
</organism>
<keyword evidence="2" id="KW-0472">Membrane</keyword>
<evidence type="ECO:0000256" key="2">
    <source>
        <dbReference type="SAM" id="Phobius"/>
    </source>
</evidence>
<accession>A0AAN7ATZ8</accession>
<feature type="compositionally biased region" description="Gly residues" evidence="1">
    <location>
        <begin position="537"/>
        <end position="554"/>
    </location>
</feature>
<feature type="transmembrane region" description="Helical" evidence="2">
    <location>
        <begin position="38"/>
        <end position="55"/>
    </location>
</feature>
<dbReference type="PANTHER" id="PTHR42032:SF1">
    <property type="entry name" value="YALI0E30679P"/>
    <property type="match status" value="1"/>
</dbReference>
<feature type="transmembrane region" description="Helical" evidence="2">
    <location>
        <begin position="162"/>
        <end position="182"/>
    </location>
</feature>
<dbReference type="EMBL" id="MU863963">
    <property type="protein sequence ID" value="KAK4197440.1"/>
    <property type="molecule type" value="Genomic_DNA"/>
</dbReference>
<feature type="compositionally biased region" description="Polar residues" evidence="1">
    <location>
        <begin position="239"/>
        <end position="251"/>
    </location>
</feature>
<dbReference type="AlphaFoldDB" id="A0AAN7ATZ8"/>
<dbReference type="PROSITE" id="PS51257">
    <property type="entry name" value="PROKAR_LIPOPROTEIN"/>
    <property type="match status" value="1"/>
</dbReference>
<name>A0AAN7ATZ8_9PEZI</name>
<dbReference type="PANTHER" id="PTHR42032">
    <property type="entry name" value="YALI0E30679P"/>
    <property type="match status" value="1"/>
</dbReference>
<feature type="region of interest" description="Disordered" evidence="1">
    <location>
        <begin position="239"/>
        <end position="266"/>
    </location>
</feature>